<dbReference type="Pfam" id="PF00226">
    <property type="entry name" value="DnaJ"/>
    <property type="match status" value="1"/>
</dbReference>
<dbReference type="InterPro" id="IPR051948">
    <property type="entry name" value="Hsp70_co-chaperone_J-domain"/>
</dbReference>
<keyword evidence="1" id="KW-0143">Chaperone</keyword>
<accession>A0A1X0R2Q8</accession>
<feature type="non-terminal residue" evidence="3">
    <location>
        <position position="50"/>
    </location>
</feature>
<dbReference type="VEuPathDB" id="FungiDB:BCV72DRAFT_228604"/>
<dbReference type="GO" id="GO:0051787">
    <property type="term" value="F:misfolded protein binding"/>
    <property type="evidence" value="ECO:0007669"/>
    <property type="project" value="TreeGrafter"/>
</dbReference>
<evidence type="ECO:0000313" key="3">
    <source>
        <dbReference type="EMBL" id="ORE06261.1"/>
    </source>
</evidence>
<sequence>MTVVKEYYRILEISNNADEQEIKRAYKKLALKYHPDKNPSTEAEEKFKDI</sequence>
<dbReference type="CDD" id="cd06257">
    <property type="entry name" value="DnaJ"/>
    <property type="match status" value="1"/>
</dbReference>
<dbReference type="SMART" id="SM00271">
    <property type="entry name" value="DnaJ"/>
    <property type="match status" value="1"/>
</dbReference>
<dbReference type="GO" id="GO:0051087">
    <property type="term" value="F:protein-folding chaperone binding"/>
    <property type="evidence" value="ECO:0007669"/>
    <property type="project" value="TreeGrafter"/>
</dbReference>
<dbReference type="GO" id="GO:0036503">
    <property type="term" value="P:ERAD pathway"/>
    <property type="evidence" value="ECO:0007669"/>
    <property type="project" value="TreeGrafter"/>
</dbReference>
<dbReference type="PANTHER" id="PTHR44360:SF1">
    <property type="entry name" value="DNAJ HOMOLOG SUBFAMILY B MEMBER 9"/>
    <property type="match status" value="1"/>
</dbReference>
<evidence type="ECO:0000259" key="2">
    <source>
        <dbReference type="PROSITE" id="PS50076"/>
    </source>
</evidence>
<dbReference type="PANTHER" id="PTHR44360">
    <property type="entry name" value="DNAJ HOMOLOG SUBFAMILY B MEMBER 9"/>
    <property type="match status" value="1"/>
</dbReference>
<gene>
    <name evidence="3" type="ORF">BCV72DRAFT_228604</name>
</gene>
<dbReference type="PRINTS" id="PR00625">
    <property type="entry name" value="JDOMAIN"/>
</dbReference>
<name>A0A1X0R2Q8_RHIZD</name>
<dbReference type="AlphaFoldDB" id="A0A1X0R2Q8"/>
<dbReference type="Proteomes" id="UP000242414">
    <property type="component" value="Unassembled WGS sequence"/>
</dbReference>
<dbReference type="SUPFAM" id="SSF46565">
    <property type="entry name" value="Chaperone J-domain"/>
    <property type="match status" value="1"/>
</dbReference>
<reference evidence="3" key="1">
    <citation type="journal article" date="2016" name="Proc. Natl. Acad. Sci. U.S.A.">
        <title>Lipid metabolic changes in an early divergent fungus govern the establishment of a mutualistic symbiosis with endobacteria.</title>
        <authorList>
            <person name="Lastovetsky O.A."/>
            <person name="Gaspar M.L."/>
            <person name="Mondo S.J."/>
            <person name="LaButti K.M."/>
            <person name="Sandor L."/>
            <person name="Grigoriev I.V."/>
            <person name="Henry S.A."/>
            <person name="Pawlowska T.E."/>
        </authorList>
    </citation>
    <scope>NUCLEOTIDE SEQUENCE [LARGE SCALE GENOMIC DNA]</scope>
    <source>
        <strain evidence="3">ATCC 52814</strain>
    </source>
</reference>
<protein>
    <submittedName>
        <fullName evidence="3">Heat shock protein DnaJ</fullName>
    </submittedName>
</protein>
<dbReference type="EMBL" id="KV921927">
    <property type="protein sequence ID" value="ORE06261.1"/>
    <property type="molecule type" value="Genomic_DNA"/>
</dbReference>
<dbReference type="OrthoDB" id="10250354at2759"/>
<dbReference type="GO" id="GO:0005783">
    <property type="term" value="C:endoplasmic reticulum"/>
    <property type="evidence" value="ECO:0007669"/>
    <property type="project" value="TreeGrafter"/>
</dbReference>
<proteinExistence type="predicted"/>
<evidence type="ECO:0000256" key="1">
    <source>
        <dbReference type="ARBA" id="ARBA00023186"/>
    </source>
</evidence>
<dbReference type="InterPro" id="IPR036869">
    <property type="entry name" value="J_dom_sf"/>
</dbReference>
<organism evidence="3">
    <name type="scientific">Rhizopus microsporus var. microsporus</name>
    <dbReference type="NCBI Taxonomy" id="86635"/>
    <lineage>
        <taxon>Eukaryota</taxon>
        <taxon>Fungi</taxon>
        <taxon>Fungi incertae sedis</taxon>
        <taxon>Mucoromycota</taxon>
        <taxon>Mucoromycotina</taxon>
        <taxon>Mucoromycetes</taxon>
        <taxon>Mucorales</taxon>
        <taxon>Mucorineae</taxon>
        <taxon>Rhizopodaceae</taxon>
        <taxon>Rhizopus</taxon>
    </lineage>
</organism>
<dbReference type="Gene3D" id="1.10.287.110">
    <property type="entry name" value="DnaJ domain"/>
    <property type="match status" value="1"/>
</dbReference>
<dbReference type="PROSITE" id="PS50076">
    <property type="entry name" value="DNAJ_2"/>
    <property type="match status" value="1"/>
</dbReference>
<feature type="domain" description="J" evidence="2">
    <location>
        <begin position="6"/>
        <end position="50"/>
    </location>
</feature>
<dbReference type="InterPro" id="IPR001623">
    <property type="entry name" value="DnaJ_domain"/>
</dbReference>
<keyword evidence="3" id="KW-0346">Stress response</keyword>